<evidence type="ECO:0000256" key="7">
    <source>
        <dbReference type="ARBA" id="ARBA00022691"/>
    </source>
</evidence>
<evidence type="ECO:0000313" key="10">
    <source>
        <dbReference type="EMBL" id="CAA7258954.1"/>
    </source>
</evidence>
<dbReference type="InterPro" id="IPR007213">
    <property type="entry name" value="Ppm1/Ppm2/Tcmp"/>
</dbReference>
<evidence type="ECO:0000256" key="5">
    <source>
        <dbReference type="ARBA" id="ARBA00022603"/>
    </source>
</evidence>
<keyword evidence="5 8" id="KW-0489">Methyltransferase</keyword>
<proteinExistence type="inferred from homology"/>
<organism evidence="10 11">
    <name type="scientific">Cyclocybe aegerita</name>
    <name type="common">Black poplar mushroom</name>
    <name type="synonym">Agrocybe aegerita</name>
    <dbReference type="NCBI Taxonomy" id="1973307"/>
    <lineage>
        <taxon>Eukaryota</taxon>
        <taxon>Fungi</taxon>
        <taxon>Dikarya</taxon>
        <taxon>Basidiomycota</taxon>
        <taxon>Agaricomycotina</taxon>
        <taxon>Agaricomycetes</taxon>
        <taxon>Agaricomycetidae</taxon>
        <taxon>Agaricales</taxon>
        <taxon>Agaricineae</taxon>
        <taxon>Bolbitiaceae</taxon>
        <taxon>Cyclocybe</taxon>
    </lineage>
</organism>
<feature type="binding site" evidence="9">
    <location>
        <begin position="150"/>
        <end position="151"/>
    </location>
    <ligand>
        <name>S-adenosyl-L-methionine</name>
        <dbReference type="ChEBI" id="CHEBI:59789"/>
    </ligand>
</feature>
<reference evidence="10 11" key="1">
    <citation type="submission" date="2020-01" db="EMBL/GenBank/DDBJ databases">
        <authorList>
            <person name="Gupta K D."/>
        </authorList>
    </citation>
    <scope>NUCLEOTIDE SEQUENCE [LARGE SCALE GENOMIC DNA]</scope>
</reference>
<evidence type="ECO:0000256" key="9">
    <source>
        <dbReference type="PIRSR" id="PIRSR016305-1"/>
    </source>
</evidence>
<evidence type="ECO:0000256" key="6">
    <source>
        <dbReference type="ARBA" id="ARBA00022679"/>
    </source>
</evidence>
<evidence type="ECO:0000256" key="8">
    <source>
        <dbReference type="PIRNR" id="PIRNR016305"/>
    </source>
</evidence>
<evidence type="ECO:0000256" key="1">
    <source>
        <dbReference type="ARBA" id="ARBA00000724"/>
    </source>
</evidence>
<comment type="similarity">
    <text evidence="2 8">Belongs to the methyltransferase superfamily. LCMT family.</text>
</comment>
<evidence type="ECO:0000313" key="11">
    <source>
        <dbReference type="Proteomes" id="UP000467700"/>
    </source>
</evidence>
<dbReference type="EC" id="2.1.1.233" evidence="3 8"/>
<evidence type="ECO:0000256" key="2">
    <source>
        <dbReference type="ARBA" id="ARBA00010703"/>
    </source>
</evidence>
<accession>A0A8S0W6B9</accession>
<dbReference type="AlphaFoldDB" id="A0A8S0W6B9"/>
<gene>
    <name evidence="10" type="ORF">AAE3_LOCUS1478</name>
</gene>
<feature type="binding site" evidence="9">
    <location>
        <position position="186"/>
    </location>
    <ligand>
        <name>S-adenosyl-L-methionine</name>
        <dbReference type="ChEBI" id="CHEBI:59789"/>
    </ligand>
</feature>
<keyword evidence="6 8" id="KW-0808">Transferase</keyword>
<comment type="catalytic activity">
    <reaction evidence="1 8">
        <text>[phosphatase 2A protein]-C-terminal L-leucine + S-adenosyl-L-methionine = [phosphatase 2A protein]-C-terminal L-leucine methyl ester + S-adenosyl-L-homocysteine</text>
        <dbReference type="Rhea" id="RHEA:48544"/>
        <dbReference type="Rhea" id="RHEA-COMP:12134"/>
        <dbReference type="Rhea" id="RHEA-COMP:12135"/>
        <dbReference type="ChEBI" id="CHEBI:57856"/>
        <dbReference type="ChEBI" id="CHEBI:59789"/>
        <dbReference type="ChEBI" id="CHEBI:90516"/>
        <dbReference type="ChEBI" id="CHEBI:90517"/>
        <dbReference type="EC" id="2.1.1.233"/>
    </reaction>
</comment>
<dbReference type="Gene3D" id="3.40.50.150">
    <property type="entry name" value="Vaccinia Virus protein VP39"/>
    <property type="match status" value="1"/>
</dbReference>
<dbReference type="GO" id="GO:0032259">
    <property type="term" value="P:methylation"/>
    <property type="evidence" value="ECO:0007669"/>
    <property type="project" value="UniProtKB-KW"/>
</dbReference>
<dbReference type="GO" id="GO:0018423">
    <property type="term" value="F:protein C-terminal leucine carboxyl O-methyltransferase activity"/>
    <property type="evidence" value="ECO:0007669"/>
    <property type="project" value="UniProtKB-EC"/>
</dbReference>
<dbReference type="Pfam" id="PF04072">
    <property type="entry name" value="LCM"/>
    <property type="match status" value="1"/>
</dbReference>
<dbReference type="EMBL" id="CACVBS010000013">
    <property type="protein sequence ID" value="CAA7258954.1"/>
    <property type="molecule type" value="Genomic_DNA"/>
</dbReference>
<dbReference type="Proteomes" id="UP000467700">
    <property type="component" value="Unassembled WGS sequence"/>
</dbReference>
<dbReference type="PIRSF" id="PIRSF016305">
    <property type="entry name" value="LCM_mtfrase"/>
    <property type="match status" value="1"/>
</dbReference>
<dbReference type="OrthoDB" id="203237at2759"/>
<evidence type="ECO:0000256" key="4">
    <source>
        <dbReference type="ARBA" id="ARBA00017497"/>
    </source>
</evidence>
<name>A0A8S0W6B9_CYCAE</name>
<dbReference type="PANTHER" id="PTHR13600:SF21">
    <property type="entry name" value="LEUCINE CARBOXYL METHYLTRANSFERASE 1"/>
    <property type="match status" value="1"/>
</dbReference>
<dbReference type="SUPFAM" id="SSF53335">
    <property type="entry name" value="S-adenosyl-L-methionine-dependent methyltransferases"/>
    <property type="match status" value="1"/>
</dbReference>
<protein>
    <recommendedName>
        <fullName evidence="4 8">Leucine carboxyl methyltransferase 1</fullName>
        <ecNumber evidence="3 8">2.1.1.233</ecNumber>
    </recommendedName>
</protein>
<keyword evidence="11" id="KW-1185">Reference proteome</keyword>
<dbReference type="InterPro" id="IPR029063">
    <property type="entry name" value="SAM-dependent_MTases_sf"/>
</dbReference>
<dbReference type="PANTHER" id="PTHR13600">
    <property type="entry name" value="LEUCINE CARBOXYL METHYLTRANSFERASE"/>
    <property type="match status" value="1"/>
</dbReference>
<keyword evidence="7 8" id="KW-0949">S-adenosyl-L-methionine</keyword>
<comment type="function">
    <text evidence="8">Methylates the carboxyl group of the C-terminal leucine residue of protein phosphatase 2A catalytic subunits to form alpha-leucine ester residues.</text>
</comment>
<dbReference type="InterPro" id="IPR016651">
    <property type="entry name" value="LCMT1"/>
</dbReference>
<comment type="caution">
    <text evidence="10">The sequence shown here is derived from an EMBL/GenBank/DDBJ whole genome shotgun (WGS) entry which is preliminary data.</text>
</comment>
<feature type="binding site" evidence="9">
    <location>
        <position position="63"/>
    </location>
    <ligand>
        <name>S-adenosyl-L-methionine</name>
        <dbReference type="ChEBI" id="CHEBI:59789"/>
    </ligand>
</feature>
<evidence type="ECO:0000256" key="3">
    <source>
        <dbReference type="ARBA" id="ARBA00012834"/>
    </source>
</evidence>
<sequence>MFPPSGAQSGGAPIRATDNDAAVARLSAVQKHYLQDPYIKHLVPRAHLLPPHPPLINIGTYVRTAAIDSLVDQWLQLASNAGQKCQIAGSLEDNLQVYVEVDFPEITTKKAMAIKKHKELVSLLGDPSQVSLAQGGTALRSPKYYLIPTDIRRPPSEMLESFLYSSFDAEHPAILDPSIPTLLLFECVLAYMSPVDSSRLLDWFVKVQQKHNGVLGCIVYEMFGLNDSFGRVMVNNLKERGISLPGADPYPTVENLPNRFLQTGFSAAHGLTLKEIRRAYIEPSELERHGFPVETLSFLLTKGRTGSHTLNSWTK</sequence>